<comment type="subcellular location">
    <subcellularLocation>
        <location evidence="1">Nucleus</location>
    </subcellularLocation>
    <subcellularLocation>
        <location evidence="1">Cytoplasm</location>
    </subcellularLocation>
    <text evidence="1">Shuttles between the nucleus and the cytoplasm.</text>
</comment>
<evidence type="ECO:0000313" key="3">
    <source>
        <dbReference type="EMBL" id="CAH3151654.1"/>
    </source>
</evidence>
<dbReference type="EMBL" id="CALNXI010001016">
    <property type="protein sequence ID" value="CAH3151654.1"/>
    <property type="molecule type" value="Genomic_DNA"/>
</dbReference>
<dbReference type="InterPro" id="IPR011989">
    <property type="entry name" value="ARM-like"/>
</dbReference>
<accession>A0ABN8PW58</accession>
<comment type="similarity">
    <text evidence="1">Belongs to the exportin family.</text>
</comment>
<keyword evidence="1" id="KW-0963">Cytoplasm</keyword>
<dbReference type="EMBL" id="CALNXI010001016">
    <property type="protein sequence ID" value="CAH3151650.1"/>
    <property type="molecule type" value="Genomic_DNA"/>
</dbReference>
<proteinExistence type="inferred from homology"/>
<keyword evidence="1" id="KW-0820">tRNA-binding</keyword>
<evidence type="ECO:0000313" key="4">
    <source>
        <dbReference type="Proteomes" id="UP001159427"/>
    </source>
</evidence>
<comment type="caution">
    <text evidence="2">The sequence shown here is derived from an EMBL/GenBank/DDBJ whole genome shotgun (WGS) entry which is preliminary data.</text>
</comment>
<organism evidence="2 4">
    <name type="scientific">Porites evermanni</name>
    <dbReference type="NCBI Taxonomy" id="104178"/>
    <lineage>
        <taxon>Eukaryota</taxon>
        <taxon>Metazoa</taxon>
        <taxon>Cnidaria</taxon>
        <taxon>Anthozoa</taxon>
        <taxon>Hexacorallia</taxon>
        <taxon>Scleractinia</taxon>
        <taxon>Fungiina</taxon>
        <taxon>Poritidae</taxon>
        <taxon>Porites</taxon>
    </lineage>
</organism>
<keyword evidence="1" id="KW-0694">RNA-binding</keyword>
<sequence>MSVEVLRESACDCIHEIIMKGMEPLAKKELVESLLSVLKKSSILEPQEDEDADFMAKLAKLMSASGSQLLNSYTK</sequence>
<keyword evidence="1" id="KW-0813">Transport</keyword>
<dbReference type="PANTHER" id="PTHR15952">
    <property type="entry name" value="EXPORTIN-T/LOS1"/>
    <property type="match status" value="1"/>
</dbReference>
<reference evidence="2 4" key="1">
    <citation type="submission" date="2022-05" db="EMBL/GenBank/DDBJ databases">
        <authorList>
            <consortium name="Genoscope - CEA"/>
            <person name="William W."/>
        </authorList>
    </citation>
    <scope>NUCLEOTIDE SEQUENCE [LARGE SCALE GENOMIC DNA]</scope>
</reference>
<dbReference type="InterPro" id="IPR040017">
    <property type="entry name" value="XPOT"/>
</dbReference>
<name>A0ABN8PW58_9CNID</name>
<keyword evidence="4" id="KW-1185">Reference proteome</keyword>
<keyword evidence="1" id="KW-0539">Nucleus</keyword>
<evidence type="ECO:0000313" key="2">
    <source>
        <dbReference type="EMBL" id="CAH3151650.1"/>
    </source>
</evidence>
<gene>
    <name evidence="2" type="ORF">PEVE_00000482</name>
    <name evidence="3" type="ORF">PEVE_00000484</name>
</gene>
<protein>
    <recommendedName>
        <fullName evidence="1">Exportin-T</fullName>
    </recommendedName>
    <alternativeName>
        <fullName evidence="1">Exportin(tRNA)</fullName>
    </alternativeName>
    <alternativeName>
        <fullName evidence="1">tRNA exportin</fullName>
    </alternativeName>
</protein>
<evidence type="ECO:0000256" key="1">
    <source>
        <dbReference type="RuleBase" id="RU366037"/>
    </source>
</evidence>
<dbReference type="Gene3D" id="1.25.10.10">
    <property type="entry name" value="Leucine-rich Repeat Variant"/>
    <property type="match status" value="1"/>
</dbReference>
<dbReference type="Proteomes" id="UP001159427">
    <property type="component" value="Unassembled WGS sequence"/>
</dbReference>
<dbReference type="PANTHER" id="PTHR15952:SF11">
    <property type="entry name" value="EXPORTIN-T"/>
    <property type="match status" value="1"/>
</dbReference>
<comment type="function">
    <text evidence="1">tRNA nucleus export receptor which facilitates tRNA translocation across the nuclear pore complex.</text>
</comment>